<sequence>MPNTQVTTATTHSSTTPPINGNKAMMWYGIAVLVMIIDQLTKLYFEHNYQLYQTTAIIEPIFNFTLGHNYGAAFSFLADKGGWQKWLFSGLALAVSLGIMAYLRKIPQQAKLLALGLSLVLAGAVGNLIDRVRLGYVIDFLHVHYGDAWHFPIFNMADVAINIGVALILIDAFLLESKRKTL</sequence>
<keyword evidence="6 9" id="KW-0378">Hydrolase</keyword>
<keyword evidence="2 9" id="KW-1003">Cell membrane</keyword>
<accession>A0A120KQV1</accession>
<dbReference type="InterPro" id="IPR001872">
    <property type="entry name" value="Peptidase_A8"/>
</dbReference>
<dbReference type="Proteomes" id="UP000234914">
    <property type="component" value="Unassembled WGS sequence"/>
</dbReference>
<evidence type="ECO:0000256" key="8">
    <source>
        <dbReference type="ARBA" id="ARBA00023136"/>
    </source>
</evidence>
<dbReference type="GO" id="GO:0004190">
    <property type="term" value="F:aspartic-type endopeptidase activity"/>
    <property type="evidence" value="ECO:0007669"/>
    <property type="project" value="UniProtKB-UniRule"/>
</dbReference>
<protein>
    <recommendedName>
        <fullName evidence="9">Lipoprotein signal peptidase</fullName>
        <ecNumber evidence="9">3.4.23.36</ecNumber>
    </recommendedName>
    <alternativeName>
        <fullName evidence="9">Prolipoprotein signal peptidase</fullName>
    </alternativeName>
    <alternativeName>
        <fullName evidence="9">Signal peptidase II</fullName>
        <shortName evidence="9">SPase II</shortName>
    </alternativeName>
</protein>
<keyword evidence="8 9" id="KW-0472">Membrane</keyword>
<keyword evidence="3 9" id="KW-0645">Protease</keyword>
<proteinExistence type="inferred from homology"/>
<dbReference type="PROSITE" id="PS00855">
    <property type="entry name" value="SPASE_II"/>
    <property type="match status" value="1"/>
</dbReference>
<reference evidence="12 14" key="1">
    <citation type="submission" date="2017-12" db="EMBL/GenBank/DDBJ databases">
        <title>Phylogenetic diversity of female urinary microbiome.</title>
        <authorList>
            <person name="Thomas-White K."/>
            <person name="Wolfe A.J."/>
        </authorList>
    </citation>
    <scope>NUCLEOTIDE SEQUENCE [LARGE SCALE GENOMIC DNA]</scope>
    <source>
        <strain evidence="12 14">UMB0416</strain>
    </source>
</reference>
<dbReference type="PANTHER" id="PTHR33695:SF1">
    <property type="entry name" value="LIPOPROTEIN SIGNAL PEPTIDASE"/>
    <property type="match status" value="1"/>
</dbReference>
<evidence type="ECO:0000256" key="7">
    <source>
        <dbReference type="ARBA" id="ARBA00022989"/>
    </source>
</evidence>
<dbReference type="Proteomes" id="UP000255230">
    <property type="component" value="Unassembled WGS sequence"/>
</dbReference>
<dbReference type="GeneID" id="35778549"/>
<dbReference type="HAMAP" id="MF_00161">
    <property type="entry name" value="LspA"/>
    <property type="match status" value="1"/>
</dbReference>
<feature type="transmembrane region" description="Helical" evidence="9">
    <location>
        <begin position="149"/>
        <end position="175"/>
    </location>
</feature>
<evidence type="ECO:0000313" key="13">
    <source>
        <dbReference type="EMBL" id="STY96913.1"/>
    </source>
</evidence>
<feature type="active site" evidence="9">
    <location>
        <position position="158"/>
    </location>
</feature>
<dbReference type="GO" id="GO:0006508">
    <property type="term" value="P:proteolysis"/>
    <property type="evidence" value="ECO:0007669"/>
    <property type="project" value="UniProtKB-KW"/>
</dbReference>
<reference evidence="13 15" key="2">
    <citation type="submission" date="2018-06" db="EMBL/GenBank/DDBJ databases">
        <authorList>
            <consortium name="Pathogen Informatics"/>
            <person name="Doyle S."/>
        </authorList>
    </citation>
    <scope>NUCLEOTIDE SEQUENCE [LARGE SCALE GENOMIC DNA]</scope>
    <source>
        <strain evidence="13 15">NCTC10465</strain>
    </source>
</reference>
<evidence type="ECO:0000256" key="1">
    <source>
        <dbReference type="ARBA" id="ARBA00006139"/>
    </source>
</evidence>
<dbReference type="GO" id="GO:0005886">
    <property type="term" value="C:plasma membrane"/>
    <property type="evidence" value="ECO:0007669"/>
    <property type="project" value="UniProtKB-SubCell"/>
</dbReference>
<keyword evidence="5 9" id="KW-0064">Aspartyl protease</keyword>
<name>A0A120KQV1_FAUOS</name>
<dbReference type="NCBIfam" id="TIGR00077">
    <property type="entry name" value="lspA"/>
    <property type="match status" value="1"/>
</dbReference>
<feature type="active site" evidence="9">
    <location>
        <position position="139"/>
    </location>
</feature>
<evidence type="ECO:0000313" key="14">
    <source>
        <dbReference type="Proteomes" id="UP000234914"/>
    </source>
</evidence>
<dbReference type="EMBL" id="PKJS01000003">
    <property type="protein sequence ID" value="PKZ69409.1"/>
    <property type="molecule type" value="Genomic_DNA"/>
</dbReference>
<keyword evidence="13" id="KW-0449">Lipoprotein</keyword>
<evidence type="ECO:0000256" key="10">
    <source>
        <dbReference type="RuleBase" id="RU000594"/>
    </source>
</evidence>
<evidence type="ECO:0000313" key="12">
    <source>
        <dbReference type="EMBL" id="PKZ69409.1"/>
    </source>
</evidence>
<evidence type="ECO:0000256" key="4">
    <source>
        <dbReference type="ARBA" id="ARBA00022692"/>
    </source>
</evidence>
<evidence type="ECO:0000256" key="5">
    <source>
        <dbReference type="ARBA" id="ARBA00022750"/>
    </source>
</evidence>
<dbReference type="UniPathway" id="UPA00665"/>
<evidence type="ECO:0000256" key="3">
    <source>
        <dbReference type="ARBA" id="ARBA00022670"/>
    </source>
</evidence>
<evidence type="ECO:0000256" key="6">
    <source>
        <dbReference type="ARBA" id="ARBA00022801"/>
    </source>
</evidence>
<evidence type="ECO:0000256" key="9">
    <source>
        <dbReference type="HAMAP-Rule" id="MF_00161"/>
    </source>
</evidence>
<evidence type="ECO:0000256" key="2">
    <source>
        <dbReference type="ARBA" id="ARBA00022475"/>
    </source>
</evidence>
<dbReference type="EMBL" id="UGPY01000001">
    <property type="protein sequence ID" value="STY96913.1"/>
    <property type="molecule type" value="Genomic_DNA"/>
</dbReference>
<dbReference type="PANTHER" id="PTHR33695">
    <property type="entry name" value="LIPOPROTEIN SIGNAL PEPTIDASE"/>
    <property type="match status" value="1"/>
</dbReference>
<feature type="transmembrane region" description="Helical" evidence="9">
    <location>
        <begin position="83"/>
        <end position="103"/>
    </location>
</feature>
<keyword evidence="7 9" id="KW-1133">Transmembrane helix</keyword>
<comment type="pathway">
    <text evidence="9">Protein modification; lipoprotein biosynthesis (signal peptide cleavage).</text>
</comment>
<dbReference type="PRINTS" id="PR00781">
    <property type="entry name" value="LIPOSIGPTASE"/>
</dbReference>
<comment type="subcellular location">
    <subcellularLocation>
        <location evidence="9">Cell membrane</location>
        <topology evidence="9">Multi-pass membrane protein</topology>
    </subcellularLocation>
</comment>
<dbReference type="Pfam" id="PF01252">
    <property type="entry name" value="Peptidase_A8"/>
    <property type="match status" value="1"/>
</dbReference>
<evidence type="ECO:0000313" key="15">
    <source>
        <dbReference type="Proteomes" id="UP000255230"/>
    </source>
</evidence>
<dbReference type="KEGG" id="mos:AXE82_03920"/>
<comment type="catalytic activity">
    <reaction evidence="9 10">
        <text>Release of signal peptides from bacterial membrane prolipoproteins. Hydrolyzes -Xaa-Yaa-Zaa-|-(S,diacylglyceryl)Cys-, in which Xaa is hydrophobic (preferably Leu), and Yaa (Ala or Ser) and Zaa (Gly or Ala) have small, neutral side chains.</text>
        <dbReference type="EC" id="3.4.23.36"/>
    </reaction>
</comment>
<feature type="transmembrane region" description="Helical" evidence="9">
    <location>
        <begin position="25"/>
        <end position="45"/>
    </location>
</feature>
<comment type="similarity">
    <text evidence="1 9 11">Belongs to the peptidase A8 family.</text>
</comment>
<evidence type="ECO:0000256" key="11">
    <source>
        <dbReference type="RuleBase" id="RU004181"/>
    </source>
</evidence>
<organism evidence="13 15">
    <name type="scientific">Faucicola osloensis</name>
    <name type="common">Moraxella osloensis</name>
    <dbReference type="NCBI Taxonomy" id="34062"/>
    <lineage>
        <taxon>Bacteria</taxon>
        <taxon>Pseudomonadati</taxon>
        <taxon>Pseudomonadota</taxon>
        <taxon>Gammaproteobacteria</taxon>
        <taxon>Moraxellales</taxon>
        <taxon>Moraxellaceae</taxon>
        <taxon>Faucicola</taxon>
    </lineage>
</organism>
<dbReference type="AlphaFoldDB" id="A0A120KQV1"/>
<feature type="transmembrane region" description="Helical" evidence="9">
    <location>
        <begin position="110"/>
        <end position="129"/>
    </location>
</feature>
<comment type="function">
    <text evidence="9 10">This protein specifically catalyzes the removal of signal peptides from prolipoproteins.</text>
</comment>
<gene>
    <name evidence="9 13" type="primary">lspA</name>
    <name evidence="12" type="ORF">CYJ96_02620</name>
    <name evidence="13" type="ORF">NCTC10465_00680</name>
</gene>
<keyword evidence="4 9" id="KW-0812">Transmembrane</keyword>
<dbReference type="EC" id="3.4.23.36" evidence="9"/>
<dbReference type="RefSeq" id="WP_062331681.1">
    <property type="nucleotide sequence ID" value="NZ_CBCRZU010000003.1"/>
</dbReference>
<keyword evidence="15" id="KW-1185">Reference proteome</keyword>